<evidence type="ECO:0000313" key="2">
    <source>
        <dbReference type="Proteomes" id="UP000190897"/>
    </source>
</evidence>
<dbReference type="OrthoDB" id="615715at2"/>
<keyword evidence="2" id="KW-1185">Reference proteome</keyword>
<dbReference type="STRING" id="651661.SAMN05660293_04411"/>
<dbReference type="PANTHER" id="PTHR42716">
    <property type="entry name" value="L-ASPARTATE OXIDASE"/>
    <property type="match status" value="1"/>
</dbReference>
<dbReference type="GO" id="GO:0008734">
    <property type="term" value="F:L-aspartate oxidase activity"/>
    <property type="evidence" value="ECO:0007669"/>
    <property type="project" value="InterPro"/>
</dbReference>
<protein>
    <submittedName>
        <fullName evidence="1">FAD dependent oxidoreductase</fullName>
    </submittedName>
</protein>
<proteinExistence type="predicted"/>
<dbReference type="AlphaFoldDB" id="A0A1T5GVY2"/>
<evidence type="ECO:0000313" key="1">
    <source>
        <dbReference type="EMBL" id="SKC12557.1"/>
    </source>
</evidence>
<dbReference type="Gene3D" id="3.50.50.60">
    <property type="entry name" value="FAD/NAD(P)-binding domain"/>
    <property type="match status" value="1"/>
</dbReference>
<dbReference type="EMBL" id="FUZA01000007">
    <property type="protein sequence ID" value="SKC12557.1"/>
    <property type="molecule type" value="Genomic_DNA"/>
</dbReference>
<name>A0A1T5GVY2_9BACT</name>
<dbReference type="Proteomes" id="UP000190897">
    <property type="component" value="Unassembled WGS sequence"/>
</dbReference>
<dbReference type="RefSeq" id="WP_082216906.1">
    <property type="nucleotide sequence ID" value="NZ_FUZA01000007.1"/>
</dbReference>
<reference evidence="2" key="1">
    <citation type="submission" date="2017-02" db="EMBL/GenBank/DDBJ databases">
        <authorList>
            <person name="Varghese N."/>
            <person name="Submissions S."/>
        </authorList>
    </citation>
    <scope>NUCLEOTIDE SEQUENCE [LARGE SCALE GENOMIC DNA]</scope>
    <source>
        <strain evidence="2">DSM 22270</strain>
    </source>
</reference>
<dbReference type="InterPro" id="IPR036188">
    <property type="entry name" value="FAD/NAD-bd_sf"/>
</dbReference>
<dbReference type="SUPFAM" id="SSF51905">
    <property type="entry name" value="FAD/NAD(P)-binding domain"/>
    <property type="match status" value="1"/>
</dbReference>
<dbReference type="GO" id="GO:0009435">
    <property type="term" value="P:NAD+ biosynthetic process"/>
    <property type="evidence" value="ECO:0007669"/>
    <property type="project" value="InterPro"/>
</dbReference>
<accession>A0A1T5GVY2</accession>
<sequence length="571" mass="63462">MKRRNFLGSIALGGSLLSNKENEIRNPDSLQQSKDPAKNLFFEADMVVAGGGLGGCAAALAALRNGQSVILTEETDWLGGQLSQQGVPPDEHQWIETHGATQLYRDFRTAIRQYYIKHYPLTEEAKSRKHLNPGDGAVSRLCHEPRVAVAVLNDMFMPYISSGKLTLLMQHKAVAADVKGNKVQSLEVVNVKTKTRSKLSAPYFVDATELGDLLPITGTEFVTGTESKSETNELHAPEKGNPENNQAFTVCFAIDYRPGENHIIEKPAEYTFWKDFMPKMAKPWSGKLLDLSYSNPKTLEPKQLGFNPTGIKTGDMLNLWNYRRIISKDNFEPGTYAGDITIVNWPQNDYFLGNLIGASENDFEKHLNRAKQLSLSLLYWLQTEAPRPEGGKGWPEIRLRKDIMGTEDGLAKYPYVRESRRIKALFTIKEEHVGAENRAIAVANGAPGPKEKAANFPDSVGVGYYHIDLHPSSGGDNYIDFASLPFQIPLGALLPIRMENLLPANKNIGTTHITNGCYRLHPVEWSIGEAVGLLVKFAVGKQVTPRRVREDKELLGGFQVFLVGEGVELEW</sequence>
<organism evidence="1 2">
    <name type="scientific">Dyadobacter psychrophilus</name>
    <dbReference type="NCBI Taxonomy" id="651661"/>
    <lineage>
        <taxon>Bacteria</taxon>
        <taxon>Pseudomonadati</taxon>
        <taxon>Bacteroidota</taxon>
        <taxon>Cytophagia</taxon>
        <taxon>Cytophagales</taxon>
        <taxon>Spirosomataceae</taxon>
        <taxon>Dyadobacter</taxon>
    </lineage>
</organism>
<dbReference type="Pfam" id="PF12831">
    <property type="entry name" value="FAD_oxidored"/>
    <property type="match status" value="1"/>
</dbReference>
<dbReference type="PANTHER" id="PTHR42716:SF1">
    <property type="entry name" value="SLL0471 PROTEIN"/>
    <property type="match status" value="1"/>
</dbReference>
<dbReference type="InterPro" id="IPR005288">
    <property type="entry name" value="NadB"/>
</dbReference>
<gene>
    <name evidence="1" type="ORF">SAMN05660293_04411</name>
</gene>